<dbReference type="PANTHER" id="PTHR43685">
    <property type="entry name" value="GLYCOSYLTRANSFERASE"/>
    <property type="match status" value="1"/>
</dbReference>
<feature type="domain" description="Glycosyltransferase 2-like" evidence="4">
    <location>
        <begin position="296"/>
        <end position="455"/>
    </location>
</feature>
<evidence type="ECO:0000256" key="2">
    <source>
        <dbReference type="ARBA" id="ARBA00022676"/>
    </source>
</evidence>
<reference evidence="6 7" key="1">
    <citation type="submission" date="2021-06" db="EMBL/GenBank/DDBJ databases">
        <authorList>
            <person name="Sun Q."/>
            <person name="Li D."/>
        </authorList>
    </citation>
    <scope>NUCLEOTIDE SEQUENCE [LARGE SCALE GENOMIC DNA]</scope>
    <source>
        <strain evidence="6 7">MSJ-6</strain>
    </source>
</reference>
<feature type="domain" description="Methyltransferase type 11" evidence="5">
    <location>
        <begin position="118"/>
        <end position="214"/>
    </location>
</feature>
<evidence type="ECO:0000313" key="6">
    <source>
        <dbReference type="EMBL" id="MBU5670961.1"/>
    </source>
</evidence>
<dbReference type="Pfam" id="PF08241">
    <property type="entry name" value="Methyltransf_11"/>
    <property type="match status" value="1"/>
</dbReference>
<evidence type="ECO:0000256" key="1">
    <source>
        <dbReference type="ARBA" id="ARBA00006739"/>
    </source>
</evidence>
<name>A0ABS6FLY1_9BACL</name>
<dbReference type="PANTHER" id="PTHR43685:SF5">
    <property type="entry name" value="GLYCOSYLTRANSFERASE EPSE-RELATED"/>
    <property type="match status" value="1"/>
</dbReference>
<dbReference type="RefSeq" id="WP_216477343.1">
    <property type="nucleotide sequence ID" value="NZ_JAHLQJ010000002.1"/>
</dbReference>
<keyword evidence="3 6" id="KW-0808">Transferase</keyword>
<gene>
    <name evidence="6" type="ORF">KQJ23_03855</name>
</gene>
<dbReference type="Proteomes" id="UP000743001">
    <property type="component" value="Unassembled WGS sequence"/>
</dbReference>
<sequence length="627" mass="71107">MPSSLIQQVIDMVKQGNIEDGYEICFSELTSNHDNRNALAGLGLLSILSGNDEIAEWYLQESEELLVELGVPNLIADILKIISNSNLRSKWDHYRGLRNQQELIMMAEIASQCYGDVLEIGCASGDLSLFIASHGANLYGVDTNPIAVDLARHKAAKLGFDTCRFQTGNGYQLQFDDHIFDTVVVADVLELVEEPKRIINEAYRVCKPGGTVLISVPNGYAIPDSSHFNIFTKKILNNLVQFSTGCSLQWNSSVPKQWILGALIKPTEVVQGSPSEISALFLPQPYKIPENDQLVSVIIPTYNRSDYIAKAVQSVFNQTHKNIEVIVVDDGSTTPPKEALAPYLDRINYIYKENGGKSSALNEAIKQVNGDFIWVFDDDDIALPLKLELQLKRFHTNPELDMIHTNSIDFNTADGQVVRVHDPSPFAEQLDFKMLMRGCFVHGPTVLFRRGCLEKLEGWDNELVRAQDYDFWLRMARSYRMDYLPVPTVRYRIHSGERGSAENRVSFNEIYSKTLNYERLIFRKLYYSIPIQEIYKENFENENITLMLEAFIERALVYSARGLLQEAKQDLVIAKNNALSFGNPNFGRETIENIQKLAQLATQNNWDDHELVSSIFELIQLINQIDE</sequence>
<comment type="caution">
    <text evidence="6">The sequence shown here is derived from an EMBL/GenBank/DDBJ whole genome shotgun (WGS) entry which is preliminary data.</text>
</comment>
<dbReference type="GO" id="GO:0016757">
    <property type="term" value="F:glycosyltransferase activity"/>
    <property type="evidence" value="ECO:0007669"/>
    <property type="project" value="UniProtKB-KW"/>
</dbReference>
<proteinExistence type="inferred from homology"/>
<evidence type="ECO:0000259" key="4">
    <source>
        <dbReference type="Pfam" id="PF00535"/>
    </source>
</evidence>
<keyword evidence="2 6" id="KW-0328">Glycosyltransferase</keyword>
<protein>
    <submittedName>
        <fullName evidence="6">Glycosyltransferase</fullName>
        <ecNumber evidence="6">2.4.-.-</ecNumber>
    </submittedName>
</protein>
<dbReference type="EC" id="2.4.-.-" evidence="6"/>
<dbReference type="Pfam" id="PF00535">
    <property type="entry name" value="Glycos_transf_2"/>
    <property type="match status" value="1"/>
</dbReference>
<dbReference type="CDD" id="cd02440">
    <property type="entry name" value="AdoMet_MTases"/>
    <property type="match status" value="1"/>
</dbReference>
<dbReference type="InterPro" id="IPR050834">
    <property type="entry name" value="Glycosyltransf_2"/>
</dbReference>
<comment type="similarity">
    <text evidence="1">Belongs to the glycosyltransferase 2 family.</text>
</comment>
<dbReference type="EMBL" id="JAHLQJ010000002">
    <property type="protein sequence ID" value="MBU5670961.1"/>
    <property type="molecule type" value="Genomic_DNA"/>
</dbReference>
<dbReference type="InterPro" id="IPR001173">
    <property type="entry name" value="Glyco_trans_2-like"/>
</dbReference>
<organism evidence="6 7">
    <name type="scientific">Paenibacillus brevis</name>
    <dbReference type="NCBI Taxonomy" id="2841508"/>
    <lineage>
        <taxon>Bacteria</taxon>
        <taxon>Bacillati</taxon>
        <taxon>Bacillota</taxon>
        <taxon>Bacilli</taxon>
        <taxon>Bacillales</taxon>
        <taxon>Paenibacillaceae</taxon>
        <taxon>Paenibacillus</taxon>
    </lineage>
</organism>
<evidence type="ECO:0000259" key="5">
    <source>
        <dbReference type="Pfam" id="PF08241"/>
    </source>
</evidence>
<evidence type="ECO:0000313" key="7">
    <source>
        <dbReference type="Proteomes" id="UP000743001"/>
    </source>
</evidence>
<evidence type="ECO:0000256" key="3">
    <source>
        <dbReference type="ARBA" id="ARBA00022679"/>
    </source>
</evidence>
<dbReference type="InterPro" id="IPR013216">
    <property type="entry name" value="Methyltransf_11"/>
</dbReference>
<keyword evidence="7" id="KW-1185">Reference proteome</keyword>
<accession>A0ABS6FLY1</accession>